<dbReference type="CDD" id="cd04905">
    <property type="entry name" value="ACT_CM-PDT"/>
    <property type="match status" value="1"/>
</dbReference>
<keyword evidence="5 7" id="KW-0584">Phenylalanine biosynthesis</keyword>
<dbReference type="InterPro" id="IPR018528">
    <property type="entry name" value="Preph_deHydtase_CS"/>
</dbReference>
<dbReference type="Gene3D" id="3.40.190.10">
    <property type="entry name" value="Periplasmic binding protein-like II"/>
    <property type="match status" value="2"/>
</dbReference>
<dbReference type="PROSITE" id="PS00857">
    <property type="entry name" value="PREPHENATE_DEHYDR_1"/>
    <property type="match status" value="1"/>
</dbReference>
<proteinExistence type="predicted"/>
<evidence type="ECO:0000256" key="1">
    <source>
        <dbReference type="ARBA" id="ARBA00004929"/>
    </source>
</evidence>
<dbReference type="PROSITE" id="PS51671">
    <property type="entry name" value="ACT"/>
    <property type="match status" value="1"/>
</dbReference>
<evidence type="ECO:0000313" key="12">
    <source>
        <dbReference type="EMBL" id="CAE0492546.1"/>
    </source>
</evidence>
<feature type="domain" description="Prephenate dehydratase" evidence="9">
    <location>
        <begin position="120"/>
        <end position="295"/>
    </location>
</feature>
<keyword evidence="7" id="KW-0934">Plastid</keyword>
<feature type="domain" description="ACT" evidence="10">
    <location>
        <begin position="311"/>
        <end position="408"/>
    </location>
</feature>
<dbReference type="FunFam" id="3.40.190.10:FF:000031">
    <property type="entry name" value="Arogenate dehydratase"/>
    <property type="match status" value="1"/>
</dbReference>
<dbReference type="PROSITE" id="PS00858">
    <property type="entry name" value="PREPHENATE_DEHYDR_2"/>
    <property type="match status" value="1"/>
</dbReference>
<evidence type="ECO:0000256" key="4">
    <source>
        <dbReference type="ARBA" id="ARBA00023141"/>
    </source>
</evidence>
<dbReference type="GO" id="GO:0047769">
    <property type="term" value="F:arogenate dehydratase activity"/>
    <property type="evidence" value="ECO:0007669"/>
    <property type="project" value="UniProtKB-UniRule"/>
</dbReference>
<dbReference type="Gene3D" id="3.30.70.260">
    <property type="match status" value="1"/>
</dbReference>
<dbReference type="Pfam" id="PF00800">
    <property type="entry name" value="PDT"/>
    <property type="match status" value="1"/>
</dbReference>
<reference evidence="12" key="1">
    <citation type="submission" date="2021-01" db="EMBL/GenBank/DDBJ databases">
        <authorList>
            <person name="Corre E."/>
            <person name="Pelletier E."/>
            <person name="Niang G."/>
            <person name="Scheremetjew M."/>
            <person name="Finn R."/>
            <person name="Kale V."/>
            <person name="Holt S."/>
            <person name="Cochrane G."/>
            <person name="Meng A."/>
            <person name="Brown T."/>
            <person name="Cohen L."/>
        </authorList>
    </citation>
    <scope>NUCLEOTIDE SEQUENCE</scope>
    <source>
        <strain evidence="12">CCMP1320</strain>
    </source>
</reference>
<dbReference type="GO" id="GO:0004664">
    <property type="term" value="F:prephenate dehydratase activity"/>
    <property type="evidence" value="ECO:0007669"/>
    <property type="project" value="InterPro"/>
</dbReference>
<dbReference type="EMBL" id="HBIP01013287">
    <property type="protein sequence ID" value="CAE0492546.1"/>
    <property type="molecule type" value="Transcribed_RNA"/>
</dbReference>
<keyword evidence="4 7" id="KW-0057">Aromatic amino acid biosynthesis</keyword>
<dbReference type="EC" id="4.2.1.91" evidence="2 7"/>
<dbReference type="InterPro" id="IPR002912">
    <property type="entry name" value="ACT_dom"/>
</dbReference>
<evidence type="ECO:0000259" key="9">
    <source>
        <dbReference type="PROSITE" id="PS51171"/>
    </source>
</evidence>
<dbReference type="PANTHER" id="PTHR21022:SF19">
    <property type="entry name" value="PREPHENATE DEHYDRATASE-RELATED"/>
    <property type="match status" value="1"/>
</dbReference>
<evidence type="ECO:0000313" key="11">
    <source>
        <dbReference type="EMBL" id="CAE0492545.1"/>
    </source>
</evidence>
<dbReference type="SUPFAM" id="SSF53850">
    <property type="entry name" value="Periplasmic binding protein-like II"/>
    <property type="match status" value="1"/>
</dbReference>
<comment type="subcellular location">
    <subcellularLocation>
        <location evidence="7">Plastid</location>
        <location evidence="7">Chloroplast stroma</location>
    </subcellularLocation>
</comment>
<organism evidence="12">
    <name type="scientific">Dunaliella tertiolecta</name>
    <name type="common">Green alga</name>
    <dbReference type="NCBI Taxonomy" id="3047"/>
    <lineage>
        <taxon>Eukaryota</taxon>
        <taxon>Viridiplantae</taxon>
        <taxon>Chlorophyta</taxon>
        <taxon>core chlorophytes</taxon>
        <taxon>Chlorophyceae</taxon>
        <taxon>CS clade</taxon>
        <taxon>Chlamydomonadales</taxon>
        <taxon>Dunaliellaceae</taxon>
        <taxon>Dunaliella</taxon>
    </lineage>
</organism>
<evidence type="ECO:0000256" key="3">
    <source>
        <dbReference type="ARBA" id="ARBA00022605"/>
    </source>
</evidence>
<dbReference type="PANTHER" id="PTHR21022">
    <property type="entry name" value="PREPHENATE DEHYDRATASE P PROTEIN"/>
    <property type="match status" value="1"/>
</dbReference>
<protein>
    <recommendedName>
        <fullName evidence="2 7">Arogenate dehydratase</fullName>
        <ecNumber evidence="2 7">4.2.1.91</ecNumber>
    </recommendedName>
</protein>
<dbReference type="GO" id="GO:0009094">
    <property type="term" value="P:L-phenylalanine biosynthetic process"/>
    <property type="evidence" value="ECO:0007669"/>
    <property type="project" value="UniProtKB-UniPathway"/>
</dbReference>
<dbReference type="UniPathway" id="UPA00121">
    <property type="reaction ID" value="UER00344"/>
</dbReference>
<dbReference type="InterPro" id="IPR045865">
    <property type="entry name" value="ACT-like_dom_sf"/>
</dbReference>
<keyword evidence="7" id="KW-0150">Chloroplast</keyword>
<dbReference type="GO" id="GO:0009570">
    <property type="term" value="C:chloroplast stroma"/>
    <property type="evidence" value="ECO:0007669"/>
    <property type="project" value="UniProtKB-SubCell"/>
</dbReference>
<dbReference type="SUPFAM" id="SSF55021">
    <property type="entry name" value="ACT-like"/>
    <property type="match status" value="1"/>
</dbReference>
<evidence type="ECO:0000256" key="2">
    <source>
        <dbReference type="ARBA" id="ARBA00013259"/>
    </source>
</evidence>
<evidence type="ECO:0000256" key="8">
    <source>
        <dbReference type="SAM" id="MobiDB-lite"/>
    </source>
</evidence>
<accession>A0A6S8IXJ5</accession>
<comment type="function">
    <text evidence="7">Converts the prephenate produced from the shikimate-chorismate pathway into phenylalanine.</text>
</comment>
<dbReference type="EMBL" id="HBIP01013286">
    <property type="protein sequence ID" value="CAE0492545.1"/>
    <property type="molecule type" value="Transcribed_RNA"/>
</dbReference>
<keyword evidence="3 7" id="KW-0028">Amino-acid biosynthesis</keyword>
<evidence type="ECO:0000256" key="6">
    <source>
        <dbReference type="ARBA" id="ARBA00023239"/>
    </source>
</evidence>
<keyword evidence="7" id="KW-0809">Transit peptide</keyword>
<evidence type="ECO:0000256" key="7">
    <source>
        <dbReference type="RuleBase" id="RU363004"/>
    </source>
</evidence>
<name>A0A6S8IXJ5_DUNTE</name>
<evidence type="ECO:0000259" key="10">
    <source>
        <dbReference type="PROSITE" id="PS51671"/>
    </source>
</evidence>
<feature type="compositionally biased region" description="Polar residues" evidence="8">
    <location>
        <begin position="69"/>
        <end position="87"/>
    </location>
</feature>
<dbReference type="PROSITE" id="PS51171">
    <property type="entry name" value="PREPHENATE_DEHYDR_3"/>
    <property type="match status" value="1"/>
</dbReference>
<dbReference type="CDD" id="cd13631">
    <property type="entry name" value="PBP2_Ct-PDT_like"/>
    <property type="match status" value="1"/>
</dbReference>
<comment type="pathway">
    <text evidence="1 7">Amino-acid biosynthesis; L-phenylalanine biosynthesis; L-phenylalanine from L-arogenate: step 1/1.</text>
</comment>
<dbReference type="AlphaFoldDB" id="A0A6S8IXJ5"/>
<keyword evidence="6 7" id="KW-0456">Lyase</keyword>
<feature type="region of interest" description="Disordered" evidence="8">
    <location>
        <begin position="65"/>
        <end position="92"/>
    </location>
</feature>
<sequence>MQGRIPAMQASQTSLSSGNPFALSALPIKQQQCCGRKVAAAVHHGQHHPQVAPRQQPYPLTEALDEAHASTSKASMGPSTARMSRSISRGRHTSARYHAMQTAVRSSGEQVVAPSVLGLKAAYQGVPGAYSEVAAHKGCPGYGTLPCDQFEVAFQALSQWMADRAVLPIENSLGGSIHAVYDLLLRYRLHIVGETSLAINHCLAALPGTKMENIKRVMSHPQALAQCDSYLRSLDVVKEAVDDTAGAAQIVSRQQLADVGAICSRRAAELYGLSVMAEGVQDVKDNITRFIVLSRDPLVTSEADHRIFKTSVVFSLGEGPGQLFKALSVFALRDIDMTKIESRPLRTNPLVVLKEKGDASMGPHSNGQRFNYLFYVDFVGTLSDVRCQYALRHLQEIAPFLRVLGTYPMDMELGFTSSDEMTDGSKASPAAAVS</sequence>
<dbReference type="InterPro" id="IPR001086">
    <property type="entry name" value="Preph_deHydtase"/>
</dbReference>
<evidence type="ECO:0000256" key="5">
    <source>
        <dbReference type="ARBA" id="ARBA00023222"/>
    </source>
</evidence>
<gene>
    <name evidence="11" type="ORF">DTER00134_LOCUS7618</name>
    <name evidence="12" type="ORF">DTER00134_LOCUS7619</name>
</gene>
<comment type="catalytic activity">
    <reaction evidence="7">
        <text>L-arogenate + H(+) = L-phenylalanine + CO2 + H2O</text>
        <dbReference type="Rhea" id="RHEA:12536"/>
        <dbReference type="ChEBI" id="CHEBI:15377"/>
        <dbReference type="ChEBI" id="CHEBI:15378"/>
        <dbReference type="ChEBI" id="CHEBI:16526"/>
        <dbReference type="ChEBI" id="CHEBI:58095"/>
        <dbReference type="ChEBI" id="CHEBI:58180"/>
        <dbReference type="EC" id="4.2.1.91"/>
    </reaction>
</comment>